<evidence type="ECO:0008006" key="3">
    <source>
        <dbReference type="Google" id="ProtNLM"/>
    </source>
</evidence>
<dbReference type="eggNOG" id="COG2197">
    <property type="taxonomic scope" value="Bacteria"/>
</dbReference>
<accession>I4EYP8</accession>
<evidence type="ECO:0000313" key="1">
    <source>
        <dbReference type="EMBL" id="CCH88511.1"/>
    </source>
</evidence>
<gene>
    <name evidence="1" type="ordered locus">MODMU_3086</name>
</gene>
<dbReference type="Proteomes" id="UP000006461">
    <property type="component" value="Chromosome"/>
</dbReference>
<organism evidence="1 2">
    <name type="scientific">Modestobacter italicus (strain DSM 44449 / CECT 9708 / BC 501)</name>
    <dbReference type="NCBI Taxonomy" id="2732864"/>
    <lineage>
        <taxon>Bacteria</taxon>
        <taxon>Bacillati</taxon>
        <taxon>Actinomycetota</taxon>
        <taxon>Actinomycetes</taxon>
        <taxon>Geodermatophilales</taxon>
        <taxon>Geodermatophilaceae</taxon>
        <taxon>Modestobacter</taxon>
    </lineage>
</organism>
<dbReference type="HOGENOM" id="CLU_068865_0_0_11"/>
<dbReference type="EMBL" id="FO203431">
    <property type="protein sequence ID" value="CCH88511.1"/>
    <property type="molecule type" value="Genomic_DNA"/>
</dbReference>
<evidence type="ECO:0000313" key="2">
    <source>
        <dbReference type="Proteomes" id="UP000006461"/>
    </source>
</evidence>
<dbReference type="STRING" id="477641.MODMU_3086"/>
<sequence>MRTTRTCSSCGYTADYASIPLADAHHPRHSCDKHRLAVEQAARRAQRAGTRVTRECIHPRSQHVHGTRAAYVKDRCRCTDCTAANTAASRVANRQRAYGRWQPLVDAGPIHDHLVALRAAGIGVERIATVAEMSVNHVRDLAAPGRAHRRIRPSTAIRILNVSIDDANRAPRSRVDATGTRRRLQALIAIGWSPDLLAAEIARRPGSLRRSLTSPSVTARTAQDVATLYERLSNTPPPRDTGVQRAAADAARAHAVAHGWLPPLAWDDIDTDVPPPPAATKPPPDDVDEIAVERAMAGDGIHYADLTAAEQAQVVHRLTDRGRSLREVAAQLATTKRTVSRQRAAIGPR</sequence>
<dbReference type="KEGG" id="mmar:MODMU_3086"/>
<proteinExistence type="predicted"/>
<name>I4EYP8_MODI5</name>
<dbReference type="OrthoDB" id="4551696at2"/>
<dbReference type="OMA" id="HAVAHGW"/>
<keyword evidence="2" id="KW-1185">Reference proteome</keyword>
<reference evidence="1 2" key="1">
    <citation type="journal article" date="2012" name="J. Bacteriol.">
        <title>Genome Sequence of Radiation-Resistant Modestobacter marinus Strain BC501, a Representative Actinobacterium That Thrives on Calcareous Stone Surfaces.</title>
        <authorList>
            <person name="Normand P."/>
            <person name="Gury J."/>
            <person name="Pujic P."/>
            <person name="Chouaia B."/>
            <person name="Crotti E."/>
            <person name="Brusetti L."/>
            <person name="Daffonchio D."/>
            <person name="Vacherie B."/>
            <person name="Barbe V."/>
            <person name="Medigue C."/>
            <person name="Calteau A."/>
            <person name="Ghodhbane-Gtari F."/>
            <person name="Essoussi I."/>
            <person name="Nouioui I."/>
            <person name="Abbassi-Ghozzi I."/>
            <person name="Gtari M."/>
        </authorList>
    </citation>
    <scope>NUCLEOTIDE SEQUENCE [LARGE SCALE GENOMIC DNA]</scope>
    <source>
        <strain evidence="2">BC 501</strain>
    </source>
</reference>
<dbReference type="AlphaFoldDB" id="I4EYP8"/>
<protein>
    <recommendedName>
        <fullName evidence="3">Helix-turn-helix domain containing protein</fullName>
    </recommendedName>
</protein>